<feature type="region of interest" description="Disordered" evidence="4">
    <location>
        <begin position="585"/>
        <end position="611"/>
    </location>
</feature>
<dbReference type="InterPro" id="IPR000719">
    <property type="entry name" value="Prot_kinase_dom"/>
</dbReference>
<feature type="coiled-coil region" evidence="3">
    <location>
        <begin position="752"/>
        <end position="786"/>
    </location>
</feature>
<dbReference type="GO" id="GO:0004672">
    <property type="term" value="F:protein kinase activity"/>
    <property type="evidence" value="ECO:0007669"/>
    <property type="project" value="InterPro"/>
</dbReference>
<dbReference type="GO" id="GO:0043539">
    <property type="term" value="F:protein serine/threonine kinase activator activity"/>
    <property type="evidence" value="ECO:0007669"/>
    <property type="project" value="InterPro"/>
</dbReference>
<evidence type="ECO:0000256" key="1">
    <source>
        <dbReference type="ARBA" id="ARBA00008874"/>
    </source>
</evidence>
<protein>
    <recommendedName>
        <fullName evidence="5">Protein kinase domain-containing protein</fullName>
    </recommendedName>
</protein>
<organism evidence="6 7">
    <name type="scientific">Camellia sinensis</name>
    <name type="common">Tea plant</name>
    <name type="synonym">Thea sinensis</name>
    <dbReference type="NCBI Taxonomy" id="4442"/>
    <lineage>
        <taxon>Eukaryota</taxon>
        <taxon>Viridiplantae</taxon>
        <taxon>Streptophyta</taxon>
        <taxon>Embryophyta</taxon>
        <taxon>Tracheophyta</taxon>
        <taxon>Spermatophyta</taxon>
        <taxon>Magnoliopsida</taxon>
        <taxon>eudicotyledons</taxon>
        <taxon>Gunneridae</taxon>
        <taxon>Pentapetalae</taxon>
        <taxon>asterids</taxon>
        <taxon>Ericales</taxon>
        <taxon>Theaceae</taxon>
        <taxon>Camellia</taxon>
    </lineage>
</organism>
<dbReference type="PANTHER" id="PTHR48014">
    <property type="entry name" value="SERINE/THREONINE-PROTEIN KINASE FRAY2"/>
    <property type="match status" value="1"/>
</dbReference>
<evidence type="ECO:0000259" key="5">
    <source>
        <dbReference type="PROSITE" id="PS50011"/>
    </source>
</evidence>
<comment type="similarity">
    <text evidence="1">Belongs to the protein kinase superfamily. STE Ser/Thr protein kinase family. STE20 subfamily.</text>
</comment>
<keyword evidence="2" id="KW-0067">ATP-binding</keyword>
<dbReference type="FunFam" id="1.10.510.10:FF:000125">
    <property type="entry name" value="serine/threonine-protein kinase BLUS1-like isoform X2"/>
    <property type="match status" value="1"/>
</dbReference>
<keyword evidence="7" id="KW-1185">Reference proteome</keyword>
<feature type="domain" description="Protein kinase" evidence="5">
    <location>
        <begin position="15"/>
        <end position="276"/>
    </location>
</feature>
<feature type="region of interest" description="Disordered" evidence="4">
    <location>
        <begin position="415"/>
        <end position="435"/>
    </location>
</feature>
<evidence type="ECO:0000313" key="7">
    <source>
        <dbReference type="Proteomes" id="UP000593564"/>
    </source>
</evidence>
<sequence length="803" mass="89256">MGGGVKSYSVSPTDYKLLEEVGYGASATVFRAIYLPFNEVVAVKCLDLDRCNSNLDDIRREAQTMSLIDHPNVIRAYCSFVVDRNLWVVMPFMAEGSCLHLMKIAYPDGFEEFAIGSILKETLKALEYLHEHGHIHRDVKAGNILLDTNGVVKLADFGVSACMFDKGDRQRSRNTFVGTPCWMAPEVLQPGSGYDFKADIWSFGITALELAHGHAPFSKYPPMKVLLMTIQNAPPGLDYDRDKKFSKSFKEMVAMCLVKDQTKRPAAEKLLKHSFFKHAKPPELSVKKLFADLPPLWNRVKTLQIKDAAQLALKRMPSAEQEAISQSEYQRGVSAWNFDIEDLKAQASLVQDDDEIQEIREEDERMKPIVNNKVTGFFNIYEHLFYLKLSKMHLIRELVWENQFPQITLFAGPTGRARLQNDGPDPGSRTGSGLGSNGVIGRGLLSLLASFSLHGRTPLPIVRFLLFSEQTSGGEFPPTQCSSNEGKIPESDLLQSDYQGKIDLEKNGSRTELPPSTSEKDAAQGKAKAPSGKSRQTQSGPLMPGIVLSHSASERGRVFERCENENQPSAERPLREVRRAPSFSGPLMLPNRASSNSLSAPIKSSGGFRDSLEDKSKTNLVQIRGRFSVTSENVDLVKDIPLCTVPRRSSQGSPLRKSASVGDWIFDSKQMPVGQLPKEMCNSSVPGSLLMPHLQNLFQQTSIQQDLIVNLLNSLQPVEVADGESSQNGKLPPLACSSENNGIVELPISERERLLQIKISELNARMINLTDELNAEKLKFIQLQQQLNAVPEREDRDRIEGDA</sequence>
<gene>
    <name evidence="6" type="ORF">HYC85_022758</name>
</gene>
<evidence type="ECO:0000256" key="3">
    <source>
        <dbReference type="SAM" id="Coils"/>
    </source>
</evidence>
<dbReference type="FunFam" id="3.30.200.20:FF:000099">
    <property type="entry name" value="Serine/threonine-protein kinase BLUS1"/>
    <property type="match status" value="1"/>
</dbReference>
<dbReference type="Gene3D" id="1.10.510.10">
    <property type="entry name" value="Transferase(Phosphotransferase) domain 1"/>
    <property type="match status" value="1"/>
</dbReference>
<reference evidence="6 7" key="2">
    <citation type="submission" date="2020-07" db="EMBL/GenBank/DDBJ databases">
        <title>Genome assembly of wild tea tree DASZ reveals pedigree and selection history of tea varieties.</title>
        <authorList>
            <person name="Zhang W."/>
        </authorList>
    </citation>
    <scope>NUCLEOTIDE SEQUENCE [LARGE SCALE GENOMIC DNA]</scope>
    <source>
        <strain evidence="7">cv. G240</strain>
        <tissue evidence="6">Leaf</tissue>
    </source>
</reference>
<dbReference type="PROSITE" id="PS50011">
    <property type="entry name" value="PROTEIN_KINASE_DOM"/>
    <property type="match status" value="1"/>
</dbReference>
<proteinExistence type="inferred from homology"/>
<name>A0A7J7GCK9_CAMSI</name>
<dbReference type="PROSITE" id="PS00107">
    <property type="entry name" value="PROTEIN_KINASE_ATP"/>
    <property type="match status" value="1"/>
</dbReference>
<feature type="region of interest" description="Disordered" evidence="4">
    <location>
        <begin position="505"/>
        <end position="546"/>
    </location>
</feature>
<dbReference type="CDD" id="cd06610">
    <property type="entry name" value="STKc_OSR1_SPAK"/>
    <property type="match status" value="1"/>
</dbReference>
<dbReference type="InterPro" id="IPR017441">
    <property type="entry name" value="Protein_kinase_ATP_BS"/>
</dbReference>
<keyword evidence="3" id="KW-0175">Coiled coil</keyword>
<dbReference type="Proteomes" id="UP000593564">
    <property type="component" value="Unassembled WGS sequence"/>
</dbReference>
<reference evidence="7" key="1">
    <citation type="journal article" date="2020" name="Nat. Commun.">
        <title>Genome assembly of wild tea tree DASZ reveals pedigree and selection history of tea varieties.</title>
        <authorList>
            <person name="Zhang W."/>
            <person name="Zhang Y."/>
            <person name="Qiu H."/>
            <person name="Guo Y."/>
            <person name="Wan H."/>
            <person name="Zhang X."/>
            <person name="Scossa F."/>
            <person name="Alseekh S."/>
            <person name="Zhang Q."/>
            <person name="Wang P."/>
            <person name="Xu L."/>
            <person name="Schmidt M.H."/>
            <person name="Jia X."/>
            <person name="Li D."/>
            <person name="Zhu A."/>
            <person name="Guo F."/>
            <person name="Chen W."/>
            <person name="Ni D."/>
            <person name="Usadel B."/>
            <person name="Fernie A.R."/>
            <person name="Wen W."/>
        </authorList>
    </citation>
    <scope>NUCLEOTIDE SEQUENCE [LARGE SCALE GENOMIC DNA]</scope>
    <source>
        <strain evidence="7">cv. G240</strain>
    </source>
</reference>
<keyword evidence="2" id="KW-0547">Nucleotide-binding</keyword>
<accession>A0A7J7GCK9</accession>
<evidence type="ECO:0000256" key="2">
    <source>
        <dbReference type="PROSITE-ProRule" id="PRU10141"/>
    </source>
</evidence>
<dbReference type="Pfam" id="PF00069">
    <property type="entry name" value="Pkinase"/>
    <property type="match status" value="1"/>
</dbReference>
<dbReference type="SMART" id="SM00220">
    <property type="entry name" value="S_TKc"/>
    <property type="match status" value="1"/>
</dbReference>
<dbReference type="InterPro" id="IPR047173">
    <property type="entry name" value="STRAD_A/B-like"/>
</dbReference>
<comment type="caution">
    <text evidence="6">The sequence shown here is derived from an EMBL/GenBank/DDBJ whole genome shotgun (WGS) entry which is preliminary data.</text>
</comment>
<dbReference type="AlphaFoldDB" id="A0A7J7GCK9"/>
<dbReference type="SUPFAM" id="SSF56112">
    <property type="entry name" value="Protein kinase-like (PK-like)"/>
    <property type="match status" value="1"/>
</dbReference>
<dbReference type="Gene3D" id="3.30.200.20">
    <property type="entry name" value="Phosphorylase Kinase, domain 1"/>
    <property type="match status" value="1"/>
</dbReference>
<dbReference type="InterPro" id="IPR011009">
    <property type="entry name" value="Kinase-like_dom_sf"/>
</dbReference>
<dbReference type="GO" id="GO:0005524">
    <property type="term" value="F:ATP binding"/>
    <property type="evidence" value="ECO:0007669"/>
    <property type="project" value="UniProtKB-UniRule"/>
</dbReference>
<dbReference type="PANTHER" id="PTHR48014:SF21">
    <property type="entry name" value="SERINE_THREONINE-PROTEIN KINASE FRAY2"/>
    <property type="match status" value="1"/>
</dbReference>
<dbReference type="EMBL" id="JACBKZ010000011">
    <property type="protein sequence ID" value="KAF5938499.1"/>
    <property type="molecule type" value="Genomic_DNA"/>
</dbReference>
<evidence type="ECO:0000313" key="6">
    <source>
        <dbReference type="EMBL" id="KAF5938499.1"/>
    </source>
</evidence>
<feature type="binding site" evidence="2">
    <location>
        <position position="44"/>
    </location>
    <ligand>
        <name>ATP</name>
        <dbReference type="ChEBI" id="CHEBI:30616"/>
    </ligand>
</feature>
<evidence type="ECO:0000256" key="4">
    <source>
        <dbReference type="SAM" id="MobiDB-lite"/>
    </source>
</evidence>